<dbReference type="SUPFAM" id="SSF158472">
    <property type="entry name" value="HAMP domain-like"/>
    <property type="match status" value="1"/>
</dbReference>
<keyword evidence="2" id="KW-1003">Cell membrane</keyword>
<comment type="similarity">
    <text evidence="4">Belongs to the methyl-accepting chemotaxis (MCP) protein family.</text>
</comment>
<dbReference type="Pfam" id="PF00672">
    <property type="entry name" value="HAMP"/>
    <property type="match status" value="1"/>
</dbReference>
<keyword evidence="7" id="KW-1133">Transmembrane helix</keyword>
<dbReference type="PANTHER" id="PTHR32089">
    <property type="entry name" value="METHYL-ACCEPTING CHEMOTAXIS PROTEIN MCPB"/>
    <property type="match status" value="1"/>
</dbReference>
<dbReference type="EMBL" id="WURB01000008">
    <property type="protein sequence ID" value="MXQ12465.1"/>
    <property type="molecule type" value="Genomic_DNA"/>
</dbReference>
<dbReference type="PROSITE" id="PS50885">
    <property type="entry name" value="HAMP"/>
    <property type="match status" value="1"/>
</dbReference>
<dbReference type="OrthoDB" id="3289104at2"/>
<proteinExistence type="inferred from homology"/>
<dbReference type="RefSeq" id="WP_160885042.1">
    <property type="nucleotide sequence ID" value="NZ_WURB01000008.1"/>
</dbReference>
<evidence type="ECO:0000313" key="12">
    <source>
        <dbReference type="Proteomes" id="UP000436483"/>
    </source>
</evidence>
<keyword evidence="2" id="KW-0997">Cell inner membrane</keyword>
<feature type="domain" description="T-SNARE coiled-coil homology" evidence="9">
    <location>
        <begin position="458"/>
        <end position="520"/>
    </location>
</feature>
<evidence type="ECO:0000313" key="11">
    <source>
        <dbReference type="EMBL" id="MXQ12465.1"/>
    </source>
</evidence>
<evidence type="ECO:0000256" key="2">
    <source>
        <dbReference type="ARBA" id="ARBA00022519"/>
    </source>
</evidence>
<feature type="coiled-coil region" evidence="6">
    <location>
        <begin position="85"/>
        <end position="112"/>
    </location>
</feature>
<evidence type="ECO:0000256" key="4">
    <source>
        <dbReference type="ARBA" id="ARBA00029447"/>
    </source>
</evidence>
<sequence>MGFGSISIRARLISAFSMFLLVLAGICTFSVNRIAAVNEVSTEMAHNWMPSIHTIGALNKEFSDLGTIAMAHVLSTSDAGMARNEKRLSDTLAKIEKERSTYEKLISSSEERALYQTFSEQFSEFVKAKDAALELSRSNENEKARDYVNVRVVALLNAVDETLSKLVVMNLQGGNNASLKGDEIYSQTMSLILASAAIIMLAGISGAVLIVRSIGRGISSVVVPMQQLAAGNLDVAIPSRGEKTEIGTIADAVQVFKLALIERRQLEEEANTKEAEASAERRRMRNELADSFQSAVGGLVQSLSAAATEMEASAQSMSSIADQTNRQSVAVASATEQTSSNVQTVAAATEELSISIREIASQVAHSSRISGQAVQDAQRANDTVQTLASAAEQIGNVVSLIHSIAGQTNLLALNATIEAARAGDAGKGFAVVATEVKELASQTAKATEDISHQVGSVQQATERAVQAIHSVVQTIGEMSQISVAIAAAMDEQGAATSEIARNVQEAARGTEQVTGSIGTVQQGAAETGAAATQVAGSAQELARSSSILSHEVANFLSGIRAA</sequence>
<dbReference type="PANTHER" id="PTHR32089:SF112">
    <property type="entry name" value="LYSOZYME-LIKE PROTEIN-RELATED"/>
    <property type="match status" value="1"/>
</dbReference>
<dbReference type="AlphaFoldDB" id="A0A7X3MSV1"/>
<protein>
    <submittedName>
        <fullName evidence="11">Methyl-accepting chemotaxis protein</fullName>
    </submittedName>
</protein>
<dbReference type="GO" id="GO:0007165">
    <property type="term" value="P:signal transduction"/>
    <property type="evidence" value="ECO:0007669"/>
    <property type="project" value="UniProtKB-KW"/>
</dbReference>
<dbReference type="InterPro" id="IPR047347">
    <property type="entry name" value="YvaQ-like_sensor"/>
</dbReference>
<evidence type="ECO:0000256" key="1">
    <source>
        <dbReference type="ARBA" id="ARBA00004429"/>
    </source>
</evidence>
<dbReference type="PRINTS" id="PR00260">
    <property type="entry name" value="CHEMTRNSDUCR"/>
</dbReference>
<dbReference type="Pfam" id="PF12729">
    <property type="entry name" value="4HB_MCP_1"/>
    <property type="match status" value="1"/>
</dbReference>
<feature type="coiled-coil region" evidence="6">
    <location>
        <begin position="256"/>
        <end position="287"/>
    </location>
</feature>
<feature type="domain" description="Methyl-accepting transducer" evidence="8">
    <location>
        <begin position="306"/>
        <end position="542"/>
    </location>
</feature>
<dbReference type="SUPFAM" id="SSF58104">
    <property type="entry name" value="Methyl-accepting chemotaxis protein (MCP) signaling domain"/>
    <property type="match status" value="1"/>
</dbReference>
<name>A0A7X3MSV1_9HYPH</name>
<dbReference type="SMART" id="SM00283">
    <property type="entry name" value="MA"/>
    <property type="match status" value="1"/>
</dbReference>
<keyword evidence="7" id="KW-0812">Transmembrane</keyword>
<evidence type="ECO:0000256" key="6">
    <source>
        <dbReference type="SAM" id="Coils"/>
    </source>
</evidence>
<gene>
    <name evidence="11" type="ORF">GR328_13540</name>
</gene>
<dbReference type="InterPro" id="IPR024478">
    <property type="entry name" value="HlyB_4HB_MCP"/>
</dbReference>
<evidence type="ECO:0000259" key="10">
    <source>
        <dbReference type="PROSITE" id="PS50885"/>
    </source>
</evidence>
<dbReference type="InterPro" id="IPR003660">
    <property type="entry name" value="HAMP_dom"/>
</dbReference>
<evidence type="ECO:0000256" key="5">
    <source>
        <dbReference type="PROSITE-ProRule" id="PRU00284"/>
    </source>
</evidence>
<dbReference type="GO" id="GO:0005886">
    <property type="term" value="C:plasma membrane"/>
    <property type="evidence" value="ECO:0007669"/>
    <property type="project" value="UniProtKB-SubCell"/>
</dbReference>
<dbReference type="InterPro" id="IPR004089">
    <property type="entry name" value="MCPsignal_dom"/>
</dbReference>
<keyword evidence="6" id="KW-0175">Coiled coil</keyword>
<comment type="caution">
    <text evidence="11">The sequence shown here is derived from an EMBL/GenBank/DDBJ whole genome shotgun (WGS) entry which is preliminary data.</text>
</comment>
<dbReference type="InterPro" id="IPR000727">
    <property type="entry name" value="T_SNARE_dom"/>
</dbReference>
<dbReference type="Pfam" id="PF00015">
    <property type="entry name" value="MCPsignal"/>
    <property type="match status" value="1"/>
</dbReference>
<dbReference type="Gene3D" id="6.10.340.10">
    <property type="match status" value="1"/>
</dbReference>
<feature type="transmembrane region" description="Helical" evidence="7">
    <location>
        <begin position="12"/>
        <end position="31"/>
    </location>
</feature>
<evidence type="ECO:0000256" key="3">
    <source>
        <dbReference type="ARBA" id="ARBA00023224"/>
    </source>
</evidence>
<evidence type="ECO:0000259" key="8">
    <source>
        <dbReference type="PROSITE" id="PS50111"/>
    </source>
</evidence>
<keyword evidence="7" id="KW-0472">Membrane</keyword>
<dbReference type="SMART" id="SM00304">
    <property type="entry name" value="HAMP"/>
    <property type="match status" value="1"/>
</dbReference>
<reference evidence="11 12" key="1">
    <citation type="submission" date="2019-12" db="EMBL/GenBank/DDBJ databases">
        <authorList>
            <person name="Yuan C.-G."/>
        </authorList>
    </citation>
    <scope>NUCLEOTIDE SEQUENCE [LARGE SCALE GENOMIC DNA]</scope>
    <source>
        <strain evidence="11 12">KCTC 23863</strain>
    </source>
</reference>
<dbReference type="CDD" id="cd19411">
    <property type="entry name" value="MCP2201-like_sensor"/>
    <property type="match status" value="1"/>
</dbReference>
<dbReference type="Gene3D" id="1.10.287.950">
    <property type="entry name" value="Methyl-accepting chemotaxis protein"/>
    <property type="match status" value="1"/>
</dbReference>
<accession>A0A7X3MSV1</accession>
<evidence type="ECO:0000256" key="7">
    <source>
        <dbReference type="SAM" id="Phobius"/>
    </source>
</evidence>
<dbReference type="GO" id="GO:0006935">
    <property type="term" value="P:chemotaxis"/>
    <property type="evidence" value="ECO:0007669"/>
    <property type="project" value="InterPro"/>
</dbReference>
<comment type="subcellular location">
    <subcellularLocation>
        <location evidence="1">Cell inner membrane</location>
        <topology evidence="1">Multi-pass membrane protein</topology>
    </subcellularLocation>
</comment>
<reference evidence="11 12" key="2">
    <citation type="submission" date="2020-01" db="EMBL/GenBank/DDBJ databases">
        <title>Microvirga sp. nov., an arsenate reduction bacterium isolated from Tibet hotspring sediments.</title>
        <authorList>
            <person name="Xian W.-D."/>
            <person name="Li W.-J."/>
        </authorList>
    </citation>
    <scope>NUCLEOTIDE SEQUENCE [LARGE SCALE GENOMIC DNA]</scope>
    <source>
        <strain evidence="11 12">KCTC 23863</strain>
    </source>
</reference>
<dbReference type="GO" id="GO:0004888">
    <property type="term" value="F:transmembrane signaling receptor activity"/>
    <property type="evidence" value="ECO:0007669"/>
    <property type="project" value="InterPro"/>
</dbReference>
<dbReference type="PROSITE" id="PS50192">
    <property type="entry name" value="T_SNARE"/>
    <property type="match status" value="1"/>
</dbReference>
<dbReference type="Proteomes" id="UP000436483">
    <property type="component" value="Unassembled WGS sequence"/>
</dbReference>
<keyword evidence="12" id="KW-1185">Reference proteome</keyword>
<dbReference type="InterPro" id="IPR004090">
    <property type="entry name" value="Chemotax_Me-accpt_rcpt"/>
</dbReference>
<dbReference type="PROSITE" id="PS50111">
    <property type="entry name" value="CHEMOTAXIS_TRANSDUC_2"/>
    <property type="match status" value="1"/>
</dbReference>
<evidence type="ECO:0000259" key="9">
    <source>
        <dbReference type="PROSITE" id="PS50192"/>
    </source>
</evidence>
<feature type="domain" description="HAMP" evidence="10">
    <location>
        <begin position="212"/>
        <end position="265"/>
    </location>
</feature>
<organism evidence="11 12">
    <name type="scientific">Microvirga makkahensis</name>
    <dbReference type="NCBI Taxonomy" id="1128670"/>
    <lineage>
        <taxon>Bacteria</taxon>
        <taxon>Pseudomonadati</taxon>
        <taxon>Pseudomonadota</taxon>
        <taxon>Alphaproteobacteria</taxon>
        <taxon>Hyphomicrobiales</taxon>
        <taxon>Methylobacteriaceae</taxon>
        <taxon>Microvirga</taxon>
    </lineage>
</organism>
<feature type="transmembrane region" description="Helical" evidence="7">
    <location>
        <begin position="189"/>
        <end position="211"/>
    </location>
</feature>
<keyword evidence="3 5" id="KW-0807">Transducer</keyword>